<feature type="coiled-coil region" evidence="1">
    <location>
        <begin position="83"/>
        <end position="144"/>
    </location>
</feature>
<organism evidence="3">
    <name type="scientific">Siphoviridae sp. ctrok7</name>
    <dbReference type="NCBI Taxonomy" id="2826480"/>
    <lineage>
        <taxon>Viruses</taxon>
        <taxon>Duplodnaviria</taxon>
        <taxon>Heunggongvirae</taxon>
        <taxon>Uroviricota</taxon>
        <taxon>Caudoviricetes</taxon>
    </lineage>
</organism>
<evidence type="ECO:0000313" key="3">
    <source>
        <dbReference type="EMBL" id="DAD92949.1"/>
    </source>
</evidence>
<feature type="compositionally biased region" description="Gly residues" evidence="2">
    <location>
        <begin position="245"/>
        <end position="262"/>
    </location>
</feature>
<evidence type="ECO:0000256" key="2">
    <source>
        <dbReference type="SAM" id="MobiDB-lite"/>
    </source>
</evidence>
<sequence length="316" mass="33130">MLTREILIANAALSGLTDEQISAITTLSANDENSVIAKKTGEIYGGLDADILEASGIAKNGTEKTFDYAKRVVAEFKTKAESASALQTQIDSLTKEKARLEKAIADGATDAETAKALKQAKADLTAVTTQFNDLKSKYDEAEKNFQTELFGVRIEGALQTATAGLKFKPGLPESATKVLLAQAIDKIKGMNPEYIDDGKGGKILAFKDESGAIMRNPNNQLNPYTPGDLLAKELETMGILDKGRQAGGGGTVPPAGGSGGGGGITIDITGAKTRVEAYEAIAANLMAQGLTAGSEKFDAAMKQAWQDNNIAALPEK</sequence>
<name>A0A8S5NDS0_9CAUD</name>
<evidence type="ECO:0000256" key="1">
    <source>
        <dbReference type="SAM" id="Coils"/>
    </source>
</evidence>
<feature type="region of interest" description="Disordered" evidence="2">
    <location>
        <begin position="242"/>
        <end position="262"/>
    </location>
</feature>
<reference evidence="3" key="1">
    <citation type="journal article" date="2021" name="Proc. Natl. Acad. Sci. U.S.A.">
        <title>A Catalog of Tens of Thousands of Viruses from Human Metagenomes Reveals Hidden Associations with Chronic Diseases.</title>
        <authorList>
            <person name="Tisza M.J."/>
            <person name="Buck C.B."/>
        </authorList>
    </citation>
    <scope>NUCLEOTIDE SEQUENCE</scope>
    <source>
        <strain evidence="3">Ctrok7</strain>
    </source>
</reference>
<protein>
    <submittedName>
        <fullName evidence="3">Minor structural protein</fullName>
    </submittedName>
</protein>
<keyword evidence="1" id="KW-0175">Coiled coil</keyword>
<dbReference type="EMBL" id="BK015149">
    <property type="protein sequence ID" value="DAD92949.1"/>
    <property type="molecule type" value="Genomic_DNA"/>
</dbReference>
<proteinExistence type="predicted"/>
<accession>A0A8S5NDS0</accession>